<accession>A0A9P3PP63</accession>
<name>A0A9P3PP63_LYOSH</name>
<dbReference type="AlphaFoldDB" id="A0A9P3PP63"/>
<dbReference type="InterPro" id="IPR036465">
    <property type="entry name" value="vWFA_dom_sf"/>
</dbReference>
<dbReference type="PANTHER" id="PTHR34706:SF1">
    <property type="entry name" value="VWFA DOMAIN-CONTAINING PROTEIN"/>
    <property type="match status" value="1"/>
</dbReference>
<dbReference type="SUPFAM" id="SSF53300">
    <property type="entry name" value="vWA-like"/>
    <property type="match status" value="1"/>
</dbReference>
<evidence type="ECO:0000259" key="1">
    <source>
        <dbReference type="PROSITE" id="PS50234"/>
    </source>
</evidence>
<evidence type="ECO:0000313" key="3">
    <source>
        <dbReference type="Proteomes" id="UP001063166"/>
    </source>
</evidence>
<dbReference type="Proteomes" id="UP001063166">
    <property type="component" value="Unassembled WGS sequence"/>
</dbReference>
<dbReference type="PANTHER" id="PTHR34706">
    <property type="entry name" value="SLR1338 PROTEIN"/>
    <property type="match status" value="1"/>
</dbReference>
<dbReference type="EMBL" id="BRPK01000006">
    <property type="protein sequence ID" value="GLB38866.1"/>
    <property type="molecule type" value="Genomic_DNA"/>
</dbReference>
<dbReference type="SMART" id="SM00327">
    <property type="entry name" value="VWA"/>
    <property type="match status" value="1"/>
</dbReference>
<proteinExistence type="predicted"/>
<dbReference type="PROSITE" id="PS50234">
    <property type="entry name" value="VWFA"/>
    <property type="match status" value="1"/>
</dbReference>
<organism evidence="2 3">
    <name type="scientific">Lyophyllum shimeji</name>
    <name type="common">Hon-shimeji</name>
    <name type="synonym">Tricholoma shimeji</name>
    <dbReference type="NCBI Taxonomy" id="47721"/>
    <lineage>
        <taxon>Eukaryota</taxon>
        <taxon>Fungi</taxon>
        <taxon>Dikarya</taxon>
        <taxon>Basidiomycota</taxon>
        <taxon>Agaricomycotina</taxon>
        <taxon>Agaricomycetes</taxon>
        <taxon>Agaricomycetidae</taxon>
        <taxon>Agaricales</taxon>
        <taxon>Tricholomatineae</taxon>
        <taxon>Lyophyllaceae</taxon>
        <taxon>Lyophyllum</taxon>
    </lineage>
</organism>
<feature type="domain" description="VWFA" evidence="1">
    <location>
        <begin position="29"/>
        <end position="216"/>
    </location>
</feature>
<gene>
    <name evidence="2" type="ORF">LshimejAT787_0600280</name>
</gene>
<dbReference type="Pfam" id="PF00092">
    <property type="entry name" value="VWA"/>
    <property type="match status" value="1"/>
</dbReference>
<comment type="caution">
    <text evidence="2">The sequence shown here is derived from an EMBL/GenBank/DDBJ whole genome shotgun (WGS) entry which is preliminary data.</text>
</comment>
<evidence type="ECO:0000313" key="2">
    <source>
        <dbReference type="EMBL" id="GLB38866.1"/>
    </source>
</evidence>
<dbReference type="OrthoDB" id="2142040at2759"/>
<sequence>MGSTSSKQIPRNASSQAEEDALATLKGFDIVIVVDDSGSMQGSRWKKAGRALAQLAAVAAEYDSDGIGIQFLNSSESRGNVTDTETVKALFASVAPSGPTPLGWKLGKILDAYFEELDHDPRTKPANYIVITDGAPTDGETTEHVIVEAARKLDERHARVAQIGIQFVQIGSDEAATSYLRSLDDDLSRRNVRDIVDTTTGEGHHLDLVKILIGAINRRVDEGVASQ</sequence>
<reference evidence="2" key="1">
    <citation type="submission" date="2022-07" db="EMBL/GenBank/DDBJ databases">
        <title>The genome of Lyophyllum shimeji provides insight into the initial evolution of ectomycorrhizal fungal genome.</title>
        <authorList>
            <person name="Kobayashi Y."/>
            <person name="Shibata T."/>
            <person name="Hirakawa H."/>
            <person name="Shigenobu S."/>
            <person name="Nishiyama T."/>
            <person name="Yamada A."/>
            <person name="Hasebe M."/>
            <person name="Kawaguchi M."/>
        </authorList>
    </citation>
    <scope>NUCLEOTIDE SEQUENCE</scope>
    <source>
        <strain evidence="2">AT787</strain>
    </source>
</reference>
<dbReference type="Gene3D" id="3.40.50.410">
    <property type="entry name" value="von Willebrand factor, type A domain"/>
    <property type="match status" value="1"/>
</dbReference>
<keyword evidence="3" id="KW-1185">Reference proteome</keyword>
<protein>
    <submittedName>
        <fullName evidence="2">von willebrand factor</fullName>
    </submittedName>
</protein>
<dbReference type="InterPro" id="IPR002035">
    <property type="entry name" value="VWF_A"/>
</dbReference>